<dbReference type="InterPro" id="IPR058624">
    <property type="entry name" value="MdtA-like_HH"/>
</dbReference>
<dbReference type="AlphaFoldDB" id="Q481J2"/>
<dbReference type="HOGENOM" id="CLU_018816_1_0_6"/>
<dbReference type="GO" id="GO:0015562">
    <property type="term" value="F:efflux transmembrane transporter activity"/>
    <property type="evidence" value="ECO:0007669"/>
    <property type="project" value="TreeGrafter"/>
</dbReference>
<organism evidence="3 4">
    <name type="scientific">Colwellia psychrerythraea (strain 34H / ATCC BAA-681)</name>
    <name type="common">Vibrio psychroerythus</name>
    <dbReference type="NCBI Taxonomy" id="167879"/>
    <lineage>
        <taxon>Bacteria</taxon>
        <taxon>Pseudomonadati</taxon>
        <taxon>Pseudomonadota</taxon>
        <taxon>Gammaproteobacteria</taxon>
        <taxon>Alteromonadales</taxon>
        <taxon>Colwelliaceae</taxon>
        <taxon>Colwellia</taxon>
    </lineage>
</organism>
<dbReference type="STRING" id="167879.CPS_2562"/>
<dbReference type="RefSeq" id="WP_011043371.1">
    <property type="nucleotide sequence ID" value="NC_003910.7"/>
</dbReference>
<feature type="domain" description="Multidrug resistance protein MdtA-like alpha-helical hairpin" evidence="2">
    <location>
        <begin position="102"/>
        <end position="158"/>
    </location>
</feature>
<dbReference type="PANTHER" id="PTHR30469">
    <property type="entry name" value="MULTIDRUG RESISTANCE PROTEIN MDTA"/>
    <property type="match status" value="1"/>
</dbReference>
<evidence type="ECO:0000313" key="3">
    <source>
        <dbReference type="EMBL" id="AAZ24301.1"/>
    </source>
</evidence>
<accession>Q481J2</accession>
<dbReference type="SUPFAM" id="SSF111369">
    <property type="entry name" value="HlyD-like secretion proteins"/>
    <property type="match status" value="1"/>
</dbReference>
<protein>
    <submittedName>
        <fullName evidence="3">Efflux transporter, RND family, MFP subunit subfamily</fullName>
    </submittedName>
</protein>
<gene>
    <name evidence="3" type="ordered locus">CPS_2562</name>
</gene>
<proteinExistence type="inferred from homology"/>
<dbReference type="Gene3D" id="2.40.50.100">
    <property type="match status" value="1"/>
</dbReference>
<evidence type="ECO:0000313" key="4">
    <source>
        <dbReference type="Proteomes" id="UP000000547"/>
    </source>
</evidence>
<dbReference type="Gene3D" id="2.40.420.20">
    <property type="match status" value="1"/>
</dbReference>
<name>Q481J2_COLP3</name>
<evidence type="ECO:0000259" key="2">
    <source>
        <dbReference type="Pfam" id="PF25876"/>
    </source>
</evidence>
<dbReference type="NCBIfam" id="TIGR01730">
    <property type="entry name" value="RND_mfp"/>
    <property type="match status" value="1"/>
</dbReference>
<dbReference type="Gene3D" id="1.10.287.470">
    <property type="entry name" value="Helix hairpin bin"/>
    <property type="match status" value="1"/>
</dbReference>
<evidence type="ECO:0000256" key="1">
    <source>
        <dbReference type="ARBA" id="ARBA00009477"/>
    </source>
</evidence>
<comment type="similarity">
    <text evidence="1">Belongs to the membrane fusion protein (MFP) (TC 8.A.1) family.</text>
</comment>
<dbReference type="Proteomes" id="UP000000547">
    <property type="component" value="Chromosome"/>
</dbReference>
<sequence>MSFDQFIKPLVIAILATTLLSACEKTPQVEAEPELRPVRTLLVKTVDVSQALEFTAVVDAVNRADLAFKISGNLTHFVVKQGDKVNKGDVIAKLDDTDLKIYVAEAQAHFDTAMADLIRAKNLVKTNYISASEFDQIRTKAQSAKAQLASANNNLDYSTLRASFNGVIAKVYSKNYQEINAKEPIVRLHDLSEIQLIVNIPESIMIHLKKNAAQGVVSATFNSIEDHSFPLQFSEVATLADEHSKTYEVIFTMKALDGYVILPGMTALVRAQVALAQSENHVYPSFYLPSHTVLKDSQGNYVYVVNKHKVGVGIIVRKSVIIGNITSQGIEVFTNVAPSVTSGPNAGIVSGDHVITAGMSKVSAGSLVKFTQTSDLATTSSKKNSRDIL</sequence>
<dbReference type="Pfam" id="PF25876">
    <property type="entry name" value="HH_MFP_RND"/>
    <property type="match status" value="1"/>
</dbReference>
<reference evidence="3" key="1">
    <citation type="journal article" date="2005" name="Proc. Natl. Acad. Sci. U.S.A.">
        <title>The psychrophilic lifestyle as revealed by the genome sequence of Colwellia psychrerythraea 34H through genomic and proteomic analyses.</title>
        <authorList>
            <person name="Methe B.A."/>
            <person name="Nelson K.E."/>
            <person name="Deming J.W."/>
            <person name="Momen B."/>
            <person name="Melamud E."/>
            <person name="Zhang X."/>
            <person name="Moult J."/>
            <person name="Madupu R."/>
            <person name="Nelson W.C."/>
            <person name="Dodson R.J."/>
            <person name="Brinkac L.M."/>
            <person name="Daugherty S.C."/>
            <person name="Durkin A.S."/>
            <person name="DeBoy R.T."/>
            <person name="Kolonay J.F."/>
            <person name="Sullivan S.A."/>
            <person name="Zhou L."/>
            <person name="Davidsen T.M."/>
            <person name="Wu M."/>
            <person name="Huston A.L."/>
            <person name="Lewis M."/>
            <person name="Weaver B."/>
            <person name="Weidman J.F."/>
            <person name="Khouri H."/>
            <person name="Utterback T.R."/>
            <person name="Feldblyum T.V."/>
            <person name="Fraser C.M."/>
        </authorList>
    </citation>
    <scope>NUCLEOTIDE SEQUENCE [LARGE SCALE GENOMIC DNA]</scope>
    <source>
        <strain evidence="3">34H</strain>
    </source>
</reference>
<dbReference type="KEGG" id="cps:CPS_2562"/>
<dbReference type="GO" id="GO:1990281">
    <property type="term" value="C:efflux pump complex"/>
    <property type="evidence" value="ECO:0007669"/>
    <property type="project" value="TreeGrafter"/>
</dbReference>
<dbReference type="InterPro" id="IPR006143">
    <property type="entry name" value="RND_pump_MFP"/>
</dbReference>
<dbReference type="PANTHER" id="PTHR30469:SF20">
    <property type="entry name" value="EFFLUX RND TRANSPORTER PERIPLASMIC ADAPTOR SUBUNIT"/>
    <property type="match status" value="1"/>
</dbReference>
<dbReference type="EMBL" id="CP000083">
    <property type="protein sequence ID" value="AAZ24301.1"/>
    <property type="molecule type" value="Genomic_DNA"/>
</dbReference>